<sequence>MEEMQRRSKKGIMMKQCNESTTQTQLMDLPLEILLDILLRLPTRSLFSLLCVSKTLRSLVDCPSFAHKHSEYIATSNYEDLDPPHIMVLTNSQLITLRALNPLSPINEFAFDISNYIGNGFNLEFEFVSYGLLLFKKKEANHELLLVNPLRGEVLNLPPPLPDCSYELYAMGYDVLTSTHKIVRLFGPCGHPDHMVAQIYVLGTSSSSSWRQISSVPPLPCCLSSKASVSAYGNMYWLVYVLSSDLELRILSFDFKREEFEWTPHTNLPDFDQRIDLHLINFRGRLSIVDVSAISSPQKNDHDQIEIWVMKSYKNFTWEKKYAVKIHLDPCCMKLWETPSHFLGVGPGSVGAWEHGIFLRDLKSKNMVVLLDVDSGGIRAVQVGSSSMSDCDDLMPVDVFSYTGGYISLRKYGDLMEAKTGEGNFFSVGKMMQRSMLPGNCFEIGIGGLRSLKPQTPLDSADLRSLNLLKLQADP</sequence>
<dbReference type="RefSeq" id="XP_021809352.1">
    <property type="nucleotide sequence ID" value="XM_021953660.1"/>
</dbReference>
<dbReference type="NCBIfam" id="TIGR01640">
    <property type="entry name" value="F_box_assoc_1"/>
    <property type="match status" value="1"/>
</dbReference>
<dbReference type="InterPro" id="IPR017451">
    <property type="entry name" value="F-box-assoc_interact_dom"/>
</dbReference>
<dbReference type="InterPro" id="IPR050796">
    <property type="entry name" value="SCF_F-box_component"/>
</dbReference>
<evidence type="ECO:0000259" key="1">
    <source>
        <dbReference type="PROSITE" id="PS50181"/>
    </source>
</evidence>
<gene>
    <name evidence="3" type="primary">LOC110752905</name>
</gene>
<feature type="domain" description="F-box" evidence="1">
    <location>
        <begin position="23"/>
        <end position="81"/>
    </location>
</feature>
<evidence type="ECO:0000313" key="3">
    <source>
        <dbReference type="RefSeq" id="XP_021809352.1"/>
    </source>
</evidence>
<dbReference type="PROSITE" id="PS50181">
    <property type="entry name" value="FBOX"/>
    <property type="match status" value="1"/>
</dbReference>
<dbReference type="InterPro" id="IPR006527">
    <property type="entry name" value="F-box-assoc_dom_typ1"/>
</dbReference>
<name>A0A6P5S3Y6_PRUAV</name>
<dbReference type="Pfam" id="PF00646">
    <property type="entry name" value="F-box"/>
    <property type="match status" value="1"/>
</dbReference>
<protein>
    <submittedName>
        <fullName evidence="3">F-box/kelch-repeat protein At3g23880-like</fullName>
    </submittedName>
</protein>
<dbReference type="InterPro" id="IPR036047">
    <property type="entry name" value="F-box-like_dom_sf"/>
</dbReference>
<dbReference type="GeneID" id="110752905"/>
<keyword evidence="2" id="KW-1185">Reference proteome</keyword>
<dbReference type="Pfam" id="PF07734">
    <property type="entry name" value="FBA_1"/>
    <property type="match status" value="1"/>
</dbReference>
<accession>A0A6P5S3Y6</accession>
<dbReference type="Gene3D" id="1.20.1280.50">
    <property type="match status" value="1"/>
</dbReference>
<dbReference type="SUPFAM" id="SSF81383">
    <property type="entry name" value="F-box domain"/>
    <property type="match status" value="1"/>
</dbReference>
<dbReference type="PANTHER" id="PTHR31672:SF13">
    <property type="entry name" value="F-BOX PROTEIN CPR30-LIKE"/>
    <property type="match status" value="1"/>
</dbReference>
<dbReference type="SMR" id="A0A6P5S3Y6"/>
<evidence type="ECO:0000313" key="2">
    <source>
        <dbReference type="Proteomes" id="UP000515124"/>
    </source>
</evidence>
<dbReference type="Proteomes" id="UP000515124">
    <property type="component" value="Unplaced"/>
</dbReference>
<dbReference type="InterPro" id="IPR001810">
    <property type="entry name" value="F-box_dom"/>
</dbReference>
<dbReference type="AlphaFoldDB" id="A0A6P5S3Y6"/>
<organism evidence="2 3">
    <name type="scientific">Prunus avium</name>
    <name type="common">Cherry</name>
    <name type="synonym">Cerasus avium</name>
    <dbReference type="NCBI Taxonomy" id="42229"/>
    <lineage>
        <taxon>Eukaryota</taxon>
        <taxon>Viridiplantae</taxon>
        <taxon>Streptophyta</taxon>
        <taxon>Embryophyta</taxon>
        <taxon>Tracheophyta</taxon>
        <taxon>Spermatophyta</taxon>
        <taxon>Magnoliopsida</taxon>
        <taxon>eudicotyledons</taxon>
        <taxon>Gunneridae</taxon>
        <taxon>Pentapetalae</taxon>
        <taxon>rosids</taxon>
        <taxon>fabids</taxon>
        <taxon>Rosales</taxon>
        <taxon>Rosaceae</taxon>
        <taxon>Amygdaloideae</taxon>
        <taxon>Amygdaleae</taxon>
        <taxon>Prunus</taxon>
    </lineage>
</organism>
<reference evidence="3" key="1">
    <citation type="submission" date="2025-08" db="UniProtKB">
        <authorList>
            <consortium name="RefSeq"/>
        </authorList>
    </citation>
    <scope>IDENTIFICATION</scope>
</reference>
<dbReference type="SMART" id="SM00256">
    <property type="entry name" value="FBOX"/>
    <property type="match status" value="1"/>
</dbReference>
<proteinExistence type="predicted"/>
<dbReference type="KEGG" id="pavi:110752905"/>
<dbReference type="Gramene" id="Pav_sc0000334.1_g690.1.mk:mrna">
    <property type="protein sequence ID" value="Pav_sc0000334.1_g690.1.mk:mrna"/>
    <property type="gene ID" value="Pav_sc0000334.1_g690.1.mk"/>
</dbReference>
<dbReference type="PANTHER" id="PTHR31672">
    <property type="entry name" value="BNACNNG10540D PROTEIN"/>
    <property type="match status" value="1"/>
</dbReference>